<dbReference type="Proteomes" id="UP000008553">
    <property type="component" value="Unassembled WGS sequence"/>
</dbReference>
<name>Q7RRB8_PLAYO</name>
<accession>Q7RRB8</accession>
<organism evidence="1 2">
    <name type="scientific">Plasmodium yoelii yoelii</name>
    <dbReference type="NCBI Taxonomy" id="73239"/>
    <lineage>
        <taxon>Eukaryota</taxon>
        <taxon>Sar</taxon>
        <taxon>Alveolata</taxon>
        <taxon>Apicomplexa</taxon>
        <taxon>Aconoidasida</taxon>
        <taxon>Haemosporida</taxon>
        <taxon>Plasmodiidae</taxon>
        <taxon>Plasmodium</taxon>
        <taxon>Plasmodium (Vinckeia)</taxon>
    </lineage>
</organism>
<dbReference type="EMBL" id="AABL01000216">
    <property type="protein sequence ID" value="EAA18617.1"/>
    <property type="molecule type" value="Genomic_DNA"/>
</dbReference>
<reference evidence="1 2" key="1">
    <citation type="journal article" date="2002" name="Nature">
        <title>Genome sequence and comparative analysis of the model rodent malaria parasite Plasmodium yoelii yoelii.</title>
        <authorList>
            <person name="Carlton J.M."/>
            <person name="Angiuoli S.V."/>
            <person name="Suh B.B."/>
            <person name="Kooij T.W."/>
            <person name="Pertea M."/>
            <person name="Silva J.C."/>
            <person name="Ermolaeva M.D."/>
            <person name="Allen J.E."/>
            <person name="Selengut J.D."/>
            <person name="Koo H.L."/>
            <person name="Peterson J.D."/>
            <person name="Pop M."/>
            <person name="Kosack D.S."/>
            <person name="Shumway M.F."/>
            <person name="Bidwell S.L."/>
            <person name="Shallom S.J."/>
            <person name="van Aken S.E."/>
            <person name="Riedmuller S.B."/>
            <person name="Feldblyum T.V."/>
            <person name="Cho J.K."/>
            <person name="Quackenbush J."/>
            <person name="Sedegah M."/>
            <person name="Shoaibi A."/>
            <person name="Cummings L.M."/>
            <person name="Florens L."/>
            <person name="Yates J.R."/>
            <person name="Raine J.D."/>
            <person name="Sinden R.E."/>
            <person name="Harris M.A."/>
            <person name="Cunningham D.A."/>
            <person name="Preiser P.R."/>
            <person name="Bergman L.W."/>
            <person name="Vaidya A.B."/>
            <person name="van Lin L.H."/>
            <person name="Janse C.J."/>
            <person name="Waters A.P."/>
            <person name="Smith H.O."/>
            <person name="White O.R."/>
            <person name="Salzberg S.L."/>
            <person name="Venter J.C."/>
            <person name="Fraser C.M."/>
            <person name="Hoffman S.L."/>
            <person name="Gardner M.J."/>
            <person name="Carucci D.J."/>
        </authorList>
    </citation>
    <scope>NUCLEOTIDE SEQUENCE [LARGE SCALE GENOMIC DNA]</scope>
    <source>
        <strain evidence="1 2">17XNL</strain>
    </source>
</reference>
<sequence length="29" mass="3724">MHFYWFYLILKMTRIYIVKAWSNKIEKIS</sequence>
<dbReference type="AlphaFoldDB" id="Q7RRB8"/>
<keyword evidence="2" id="KW-1185">Reference proteome</keyword>
<dbReference type="PaxDb" id="73239-Q7RRB8"/>
<comment type="caution">
    <text evidence="1">The sequence shown here is derived from an EMBL/GenBank/DDBJ whole genome shotgun (WGS) entry which is preliminary data.</text>
</comment>
<gene>
    <name evidence="1" type="ORF">PY00813</name>
</gene>
<proteinExistence type="predicted"/>
<protein>
    <submittedName>
        <fullName evidence="1">Uncharacterized protein</fullName>
    </submittedName>
</protein>
<dbReference type="InParanoid" id="Q7RRB8"/>
<evidence type="ECO:0000313" key="2">
    <source>
        <dbReference type="Proteomes" id="UP000008553"/>
    </source>
</evidence>
<evidence type="ECO:0000313" key="1">
    <source>
        <dbReference type="EMBL" id="EAA18617.1"/>
    </source>
</evidence>